<dbReference type="EMBL" id="BPLR01005098">
    <property type="protein sequence ID" value="GIX99785.1"/>
    <property type="molecule type" value="Genomic_DNA"/>
</dbReference>
<organism evidence="1 2">
    <name type="scientific">Caerostris extrusa</name>
    <name type="common">Bark spider</name>
    <name type="synonym">Caerostris bankana</name>
    <dbReference type="NCBI Taxonomy" id="172846"/>
    <lineage>
        <taxon>Eukaryota</taxon>
        <taxon>Metazoa</taxon>
        <taxon>Ecdysozoa</taxon>
        <taxon>Arthropoda</taxon>
        <taxon>Chelicerata</taxon>
        <taxon>Arachnida</taxon>
        <taxon>Araneae</taxon>
        <taxon>Araneomorphae</taxon>
        <taxon>Entelegynae</taxon>
        <taxon>Araneoidea</taxon>
        <taxon>Araneidae</taxon>
        <taxon>Caerostris</taxon>
    </lineage>
</organism>
<keyword evidence="2" id="KW-1185">Reference proteome</keyword>
<proteinExistence type="predicted"/>
<sequence>MTFCQAPPSPILTSAVRALFRAKLYSGVPRTSEGLVLRKTWCQIEPPSPILTSTVRTLFRAELIYDVPRPSRDCVGGGPGAN</sequence>
<dbReference type="AlphaFoldDB" id="A0AAV4PV28"/>
<dbReference type="Proteomes" id="UP001054945">
    <property type="component" value="Unassembled WGS sequence"/>
</dbReference>
<gene>
    <name evidence="1" type="ORF">CEXT_371661</name>
</gene>
<accession>A0AAV4PV28</accession>
<name>A0AAV4PV28_CAEEX</name>
<evidence type="ECO:0000313" key="2">
    <source>
        <dbReference type="Proteomes" id="UP001054945"/>
    </source>
</evidence>
<comment type="caution">
    <text evidence="1">The sequence shown here is derived from an EMBL/GenBank/DDBJ whole genome shotgun (WGS) entry which is preliminary data.</text>
</comment>
<reference evidence="1 2" key="1">
    <citation type="submission" date="2021-06" db="EMBL/GenBank/DDBJ databases">
        <title>Caerostris extrusa draft genome.</title>
        <authorList>
            <person name="Kono N."/>
            <person name="Arakawa K."/>
        </authorList>
    </citation>
    <scope>NUCLEOTIDE SEQUENCE [LARGE SCALE GENOMIC DNA]</scope>
</reference>
<evidence type="ECO:0000313" key="1">
    <source>
        <dbReference type="EMBL" id="GIX99785.1"/>
    </source>
</evidence>
<protein>
    <submittedName>
        <fullName evidence="1">Uncharacterized protein</fullName>
    </submittedName>
</protein>